<feature type="region of interest" description="Disordered" evidence="7">
    <location>
        <begin position="896"/>
        <end position="917"/>
    </location>
</feature>
<dbReference type="GO" id="GO:0008569">
    <property type="term" value="F:minus-end-directed microtubule motor activity"/>
    <property type="evidence" value="ECO:0007669"/>
    <property type="project" value="TreeGrafter"/>
</dbReference>
<dbReference type="SUPFAM" id="SSF52540">
    <property type="entry name" value="P-loop containing nucleoside triphosphate hydrolases"/>
    <property type="match status" value="1"/>
</dbReference>
<dbReference type="GO" id="GO:0005876">
    <property type="term" value="C:spindle microtubule"/>
    <property type="evidence" value="ECO:0007669"/>
    <property type="project" value="TreeGrafter"/>
</dbReference>
<gene>
    <name evidence="9" type="ORF">Kpol_1045p73</name>
</gene>
<comment type="subcellular location">
    <subcellularLocation>
        <location evidence="1">Cytoplasm</location>
        <location evidence="1">Cytoskeleton</location>
    </subcellularLocation>
</comment>
<feature type="binding site" evidence="5">
    <location>
        <begin position="97"/>
        <end position="104"/>
    </location>
    <ligand>
        <name>ATP</name>
        <dbReference type="ChEBI" id="CHEBI:30616"/>
    </ligand>
</feature>
<dbReference type="InParanoid" id="A7TI79"/>
<evidence type="ECO:0000259" key="8">
    <source>
        <dbReference type="PROSITE" id="PS50067"/>
    </source>
</evidence>
<dbReference type="Pfam" id="PF00225">
    <property type="entry name" value="Kinesin"/>
    <property type="match status" value="2"/>
</dbReference>
<evidence type="ECO:0000256" key="1">
    <source>
        <dbReference type="ARBA" id="ARBA00004245"/>
    </source>
</evidence>
<dbReference type="EMBL" id="DS480394">
    <property type="protein sequence ID" value="EDO18086.1"/>
    <property type="molecule type" value="Genomic_DNA"/>
</dbReference>
<protein>
    <recommendedName>
        <fullName evidence="8">Kinesin motor domain-containing protein</fullName>
    </recommendedName>
</protein>
<keyword evidence="3 5" id="KW-0505">Motor protein</keyword>
<keyword evidence="6" id="KW-0175">Coiled coil</keyword>
<evidence type="ECO:0000313" key="9">
    <source>
        <dbReference type="EMBL" id="EDO18086.1"/>
    </source>
</evidence>
<dbReference type="GO" id="GO:0005524">
    <property type="term" value="F:ATP binding"/>
    <property type="evidence" value="ECO:0007669"/>
    <property type="project" value="UniProtKB-UniRule"/>
</dbReference>
<evidence type="ECO:0000256" key="4">
    <source>
        <dbReference type="ARBA" id="ARBA00023212"/>
    </source>
</evidence>
<dbReference type="SMART" id="SM00129">
    <property type="entry name" value="KISc"/>
    <property type="match status" value="1"/>
</dbReference>
<dbReference type="OrthoDB" id="3176171at2759"/>
<sequence>MSLSDGVKDKVECNIKVVARFKGQIDNEKGDDVRDQIIIEEPGLIKFKGKDDAVKREFGMDHIFSSDVVQEQLYLDSLKPMFQDFINGYNCSTLVYGKTGSGKTYTLSGEEDSLLHSEASRLSVGVIPRVLEELFDHLSCNNIDHVVKCSYVEIYNEELKDLLVDQHNSLLSASIKKLRIVDSGSPNVKNGANSNCNTRDNSPLTSSKSIPTAIIRKKMGRQSLTALKQANTLSISRSNSFNEYSPQRHIQEKTGAPYIQNLEEFHITNAKEGIQLLHRGLKNRQIASSKNQKYSSRASTIFTIVLYKEEEGEIFRVSKWNFVDLAGAEHSHKIEGTNQRFKDINIINQGIQNLNKIVNSLHEKESVIPFKDSKLTYLIKDTLEGNSKSIFILTLRFNKDSLDEMIETLEFGNKVRSLKCYPLLGPSINKETLIKSISNELAKVKSDLLSTKSKEGVYMSHEHYDVLTKDLDKHKVEIMDLKKVIDELNEQSTTLRKDKRAFEEVNEVQRIKLQSMRDSVSMMYTNIEKQQRREHDLINSTDKLKETVNNMNVTIARYTDRESSVQTQMKTLFNEELSKLKSMLLKNLRQFEKNELIDNLEIENNLNKAHEEIKQILQISENEIDSLFLDCIKKMSEESPKLFSSFIQDVSRLENSTSENYNNLAELLSDVSEEFNNLKQYINEKFFKNNHEELLKTYVNKTYHQVQKSSDDFLLKFNDLLESYLEGNKSVLLQNIKSATSEVIENEMNHFIPQKEKWEKSIELIEKSKHSSNEFKTKNRVIVGKLQDTLKGTSESLFDTLSEMKSKINELQKAANIIENNEVVTEEFISIMKKNGILKDTLNINMTSTEESIVAFDKLDDSIRNVFKNEIDTNITGYQSILKEIFDQLDQQRLTPNMRNRKSPVRQSVSPSRTSPQIQSLMNSDLLQFNEARSFAVKHSLDKAHDEDKIDEGSSKKRVHRA</sequence>
<dbReference type="InterPro" id="IPR027417">
    <property type="entry name" value="P-loop_NTPase"/>
</dbReference>
<keyword evidence="10" id="KW-1185">Reference proteome</keyword>
<evidence type="ECO:0000313" key="10">
    <source>
        <dbReference type="Proteomes" id="UP000000267"/>
    </source>
</evidence>
<dbReference type="PANTHER" id="PTHR47970">
    <property type="entry name" value="KINESIN-LIKE PROTEIN KIF11"/>
    <property type="match status" value="1"/>
</dbReference>
<feature type="coiled-coil region" evidence="6">
    <location>
        <begin position="471"/>
        <end position="505"/>
    </location>
</feature>
<dbReference type="InterPro" id="IPR036961">
    <property type="entry name" value="Kinesin_motor_dom_sf"/>
</dbReference>
<evidence type="ECO:0000256" key="3">
    <source>
        <dbReference type="ARBA" id="ARBA00023175"/>
    </source>
</evidence>
<dbReference type="Gene3D" id="3.40.850.10">
    <property type="entry name" value="Kinesin motor domain"/>
    <property type="match status" value="1"/>
</dbReference>
<dbReference type="KEGG" id="vpo:Kpol_1045p73"/>
<dbReference type="Proteomes" id="UP000000267">
    <property type="component" value="Unassembled WGS sequence"/>
</dbReference>
<keyword evidence="5" id="KW-0067">ATP-binding</keyword>
<feature type="compositionally biased region" description="Basic and acidic residues" evidence="7">
    <location>
        <begin position="940"/>
        <end position="955"/>
    </location>
</feature>
<evidence type="ECO:0000256" key="7">
    <source>
        <dbReference type="SAM" id="MobiDB-lite"/>
    </source>
</evidence>
<dbReference type="HOGENOM" id="CLU_001485_33_3_1"/>
<dbReference type="STRING" id="436907.A7TI79"/>
<dbReference type="GO" id="GO:0008017">
    <property type="term" value="F:microtubule binding"/>
    <property type="evidence" value="ECO:0007669"/>
    <property type="project" value="InterPro"/>
</dbReference>
<name>A7TI79_VANPO</name>
<organism evidence="10">
    <name type="scientific">Vanderwaltozyma polyspora (strain ATCC 22028 / DSM 70294 / BCRC 21397 / CBS 2163 / NBRC 10782 / NRRL Y-8283 / UCD 57-17)</name>
    <name type="common">Kluyveromyces polysporus</name>
    <dbReference type="NCBI Taxonomy" id="436907"/>
    <lineage>
        <taxon>Eukaryota</taxon>
        <taxon>Fungi</taxon>
        <taxon>Dikarya</taxon>
        <taxon>Ascomycota</taxon>
        <taxon>Saccharomycotina</taxon>
        <taxon>Saccharomycetes</taxon>
        <taxon>Saccharomycetales</taxon>
        <taxon>Saccharomycetaceae</taxon>
        <taxon>Vanderwaltozyma</taxon>
    </lineage>
</organism>
<evidence type="ECO:0000256" key="2">
    <source>
        <dbReference type="ARBA" id="ARBA00022490"/>
    </source>
</evidence>
<feature type="domain" description="Kinesin motor" evidence="8">
    <location>
        <begin position="14"/>
        <end position="418"/>
    </location>
</feature>
<evidence type="ECO:0000256" key="6">
    <source>
        <dbReference type="SAM" id="Coils"/>
    </source>
</evidence>
<dbReference type="GO" id="GO:0008574">
    <property type="term" value="F:plus-end-directed microtubule motor activity"/>
    <property type="evidence" value="ECO:0007669"/>
    <property type="project" value="TreeGrafter"/>
</dbReference>
<comment type="similarity">
    <text evidence="5">Belongs to the TRAFAC class myosin-kinesin ATPase superfamily. Kinesin family.</text>
</comment>
<dbReference type="AlphaFoldDB" id="A7TI79"/>
<feature type="region of interest" description="Disordered" evidence="7">
    <location>
        <begin position="940"/>
        <end position="962"/>
    </location>
</feature>
<dbReference type="InterPro" id="IPR047149">
    <property type="entry name" value="KIF11-like"/>
</dbReference>
<accession>A7TI79</accession>
<keyword evidence="4" id="KW-0206">Cytoskeleton</keyword>
<dbReference type="GO" id="GO:0005634">
    <property type="term" value="C:nucleus"/>
    <property type="evidence" value="ECO:0007669"/>
    <property type="project" value="TreeGrafter"/>
</dbReference>
<keyword evidence="5" id="KW-0547">Nucleotide-binding</keyword>
<dbReference type="GO" id="GO:0007018">
    <property type="term" value="P:microtubule-based movement"/>
    <property type="evidence" value="ECO:0007669"/>
    <property type="project" value="InterPro"/>
</dbReference>
<keyword evidence="2" id="KW-0963">Cytoplasm</keyword>
<dbReference type="PROSITE" id="PS50067">
    <property type="entry name" value="KINESIN_MOTOR_2"/>
    <property type="match status" value="1"/>
</dbReference>
<dbReference type="GO" id="GO:0072686">
    <property type="term" value="C:mitotic spindle"/>
    <property type="evidence" value="ECO:0007669"/>
    <property type="project" value="TreeGrafter"/>
</dbReference>
<proteinExistence type="inferred from homology"/>
<feature type="compositionally biased region" description="Polar residues" evidence="7">
    <location>
        <begin position="905"/>
        <end position="917"/>
    </location>
</feature>
<dbReference type="RefSeq" id="XP_001645944.1">
    <property type="nucleotide sequence ID" value="XM_001645894.1"/>
</dbReference>
<feature type="coiled-coil region" evidence="6">
    <location>
        <begin position="794"/>
        <end position="821"/>
    </location>
</feature>
<reference evidence="9 10" key="1">
    <citation type="journal article" date="2007" name="Proc. Natl. Acad. Sci. U.S.A.">
        <title>Independent sorting-out of thousands of duplicated gene pairs in two yeast species descended from a whole-genome duplication.</title>
        <authorList>
            <person name="Scannell D.R."/>
            <person name="Frank A.C."/>
            <person name="Conant G.C."/>
            <person name="Byrne K.P."/>
            <person name="Woolfit M."/>
            <person name="Wolfe K.H."/>
        </authorList>
    </citation>
    <scope>NUCLEOTIDE SEQUENCE [LARGE SCALE GENOMIC DNA]</scope>
    <source>
        <strain evidence="10">ATCC 22028 / DSM 70294 / BCRC 21397 / CBS 2163 / NBRC 10782 / NRRL Y-8283 / UCD 57-17</strain>
    </source>
</reference>
<dbReference type="InterPro" id="IPR001752">
    <property type="entry name" value="Kinesin_motor_dom"/>
</dbReference>
<dbReference type="PANTHER" id="PTHR47970:SF12">
    <property type="entry name" value="KINESIN FAMILY MEMBER 11"/>
    <property type="match status" value="1"/>
</dbReference>
<dbReference type="GeneID" id="5546355"/>
<evidence type="ECO:0000256" key="5">
    <source>
        <dbReference type="PROSITE-ProRule" id="PRU00283"/>
    </source>
</evidence>
<dbReference type="PhylomeDB" id="A7TI79"/>
<dbReference type="GO" id="GO:0000073">
    <property type="term" value="P:initial mitotic spindle pole body separation"/>
    <property type="evidence" value="ECO:0007669"/>
    <property type="project" value="TreeGrafter"/>
</dbReference>
<dbReference type="OMA" id="RIEQANC"/>
<dbReference type="eggNOG" id="KOG0243">
    <property type="taxonomic scope" value="Eukaryota"/>
</dbReference>
<dbReference type="PRINTS" id="PR00380">
    <property type="entry name" value="KINESINHEAVY"/>
</dbReference>
<feature type="coiled-coil region" evidence="6">
    <location>
        <begin position="574"/>
        <end position="623"/>
    </location>
</feature>